<keyword evidence="11" id="KW-1185">Reference proteome</keyword>
<comment type="subcellular location">
    <subcellularLocation>
        <location evidence="1">Membrane</location>
        <topology evidence="1">Single-pass type I membrane protein</topology>
    </subcellularLocation>
</comment>
<dbReference type="InParanoid" id="A0A6P3FFX2"/>
<accession>A0A6P3FFX2</accession>
<dbReference type="GeneID" id="101588250"/>
<dbReference type="AlphaFoldDB" id="A0A6P3FFX2"/>
<evidence type="ECO:0000256" key="4">
    <source>
        <dbReference type="ARBA" id="ARBA00022729"/>
    </source>
</evidence>
<dbReference type="InterPro" id="IPR007110">
    <property type="entry name" value="Ig-like_dom"/>
</dbReference>
<feature type="chain" id="PRO_5028444992" evidence="9">
    <location>
        <begin position="18"/>
        <end position="362"/>
    </location>
</feature>
<dbReference type="RefSeq" id="XP_004636893.1">
    <property type="nucleotide sequence ID" value="XM_004636836.2"/>
</dbReference>
<feature type="transmembrane region" description="Helical" evidence="8">
    <location>
        <begin position="326"/>
        <end position="349"/>
    </location>
</feature>
<dbReference type="PANTHER" id="PTHR32178">
    <property type="entry name" value="FAM187"/>
    <property type="match status" value="1"/>
</dbReference>
<dbReference type="PANTHER" id="PTHR32178:SF8">
    <property type="entry name" value="PROTEIN FAM187B"/>
    <property type="match status" value="1"/>
</dbReference>
<evidence type="ECO:0000256" key="3">
    <source>
        <dbReference type="ARBA" id="ARBA00022692"/>
    </source>
</evidence>
<gene>
    <name evidence="12" type="primary">LOC101588250</name>
</gene>
<dbReference type="OrthoDB" id="6434091at2759"/>
<dbReference type="InterPro" id="IPR013783">
    <property type="entry name" value="Ig-like_fold"/>
</dbReference>
<dbReference type="InterPro" id="IPR039311">
    <property type="entry name" value="FAM187A/B"/>
</dbReference>
<evidence type="ECO:0000256" key="5">
    <source>
        <dbReference type="ARBA" id="ARBA00022989"/>
    </source>
</evidence>
<keyword evidence="7" id="KW-0325">Glycoprotein</keyword>
<reference evidence="12" key="1">
    <citation type="submission" date="2025-08" db="UniProtKB">
        <authorList>
            <consortium name="RefSeq"/>
        </authorList>
    </citation>
    <scope>IDENTIFICATION</scope>
</reference>
<sequence>MLPMLWLLLSLAVPVLGFYTPVSCPQGHKCQLALLSGNDVLLECPVHGAQWKYYFSVIKKSQAFNPSKAPNIEVTLRGHLSITRPLPSQTGNYYCWEKNSTQVTQYEIDFQDVNSLHITHMGLDQMPLQNESLRAGGQEIMFTLWEPWQDCNRCGAPGERKRLGYCYVIEPLEDPIPCGLYLGESLAWLPRQKPEVQFEACFVECNDMSFALVSFVIFDSFSFNEEQESLWLSCPLASIYRPVSWEADNISLTWQNQLSGKHFNSTLDISTGGKQLQIFQPATYRCFVEQEFVAQFNPMESLELMEPLMRENKSEAPARKLHSVPLMLKLLLLIGTALSLGLLLFNTLCPLSGKSRSLLLVK</sequence>
<evidence type="ECO:0000256" key="6">
    <source>
        <dbReference type="ARBA" id="ARBA00023136"/>
    </source>
</evidence>
<keyword evidence="4 9" id="KW-0732">Signal</keyword>
<proteinExistence type="inferred from homology"/>
<evidence type="ECO:0000259" key="10">
    <source>
        <dbReference type="PROSITE" id="PS50835"/>
    </source>
</evidence>
<dbReference type="Gene3D" id="2.60.40.10">
    <property type="entry name" value="Immunoglobulins"/>
    <property type="match status" value="1"/>
</dbReference>
<keyword evidence="6 8" id="KW-0472">Membrane</keyword>
<dbReference type="InterPro" id="IPR036179">
    <property type="entry name" value="Ig-like_dom_sf"/>
</dbReference>
<evidence type="ECO:0000256" key="2">
    <source>
        <dbReference type="ARBA" id="ARBA00008727"/>
    </source>
</evidence>
<comment type="similarity">
    <text evidence="2">Belongs to the FAM187 family.</text>
</comment>
<organism evidence="11 12">
    <name type="scientific">Octodon degus</name>
    <name type="common">Degu</name>
    <name type="synonym">Sciurus degus</name>
    <dbReference type="NCBI Taxonomy" id="10160"/>
    <lineage>
        <taxon>Eukaryota</taxon>
        <taxon>Metazoa</taxon>
        <taxon>Chordata</taxon>
        <taxon>Craniata</taxon>
        <taxon>Vertebrata</taxon>
        <taxon>Euteleostomi</taxon>
        <taxon>Mammalia</taxon>
        <taxon>Eutheria</taxon>
        <taxon>Euarchontoglires</taxon>
        <taxon>Glires</taxon>
        <taxon>Rodentia</taxon>
        <taxon>Hystricomorpha</taxon>
        <taxon>Octodontidae</taxon>
        <taxon>Octodon</taxon>
    </lineage>
</organism>
<feature type="signal peptide" evidence="9">
    <location>
        <begin position="1"/>
        <end position="17"/>
    </location>
</feature>
<dbReference type="PROSITE" id="PS50835">
    <property type="entry name" value="IG_LIKE"/>
    <property type="match status" value="1"/>
</dbReference>
<feature type="domain" description="Ig-like" evidence="10">
    <location>
        <begin position="194"/>
        <end position="305"/>
    </location>
</feature>
<keyword evidence="3 8" id="KW-0812">Transmembrane</keyword>
<evidence type="ECO:0000313" key="11">
    <source>
        <dbReference type="Proteomes" id="UP000515203"/>
    </source>
</evidence>
<name>A0A6P3FFX2_OCTDE</name>
<dbReference type="Proteomes" id="UP000515203">
    <property type="component" value="Unplaced"/>
</dbReference>
<evidence type="ECO:0000256" key="8">
    <source>
        <dbReference type="SAM" id="Phobius"/>
    </source>
</evidence>
<evidence type="ECO:0000256" key="7">
    <source>
        <dbReference type="ARBA" id="ARBA00023180"/>
    </source>
</evidence>
<protein>
    <submittedName>
        <fullName evidence="12">Protein FAM187B-like</fullName>
    </submittedName>
</protein>
<keyword evidence="5 8" id="KW-1133">Transmembrane helix</keyword>
<evidence type="ECO:0000313" key="12">
    <source>
        <dbReference type="RefSeq" id="XP_004636893.1"/>
    </source>
</evidence>
<dbReference type="GO" id="GO:0016020">
    <property type="term" value="C:membrane"/>
    <property type="evidence" value="ECO:0007669"/>
    <property type="project" value="UniProtKB-SubCell"/>
</dbReference>
<dbReference type="SUPFAM" id="SSF48726">
    <property type="entry name" value="Immunoglobulin"/>
    <property type="match status" value="1"/>
</dbReference>
<evidence type="ECO:0000256" key="9">
    <source>
        <dbReference type="SAM" id="SignalP"/>
    </source>
</evidence>
<evidence type="ECO:0000256" key="1">
    <source>
        <dbReference type="ARBA" id="ARBA00004479"/>
    </source>
</evidence>